<dbReference type="EMBL" id="LYVF01000168">
    <property type="protein sequence ID" value="OAT81103.1"/>
    <property type="molecule type" value="Genomic_DNA"/>
</dbReference>
<organism evidence="1 2">
    <name type="scientific">Desulfotomaculum copahuensis</name>
    <dbReference type="NCBI Taxonomy" id="1838280"/>
    <lineage>
        <taxon>Bacteria</taxon>
        <taxon>Bacillati</taxon>
        <taxon>Bacillota</taxon>
        <taxon>Clostridia</taxon>
        <taxon>Eubacteriales</taxon>
        <taxon>Desulfotomaculaceae</taxon>
        <taxon>Desulfotomaculum</taxon>
    </lineage>
</organism>
<dbReference type="Proteomes" id="UP000078532">
    <property type="component" value="Unassembled WGS sequence"/>
</dbReference>
<proteinExistence type="predicted"/>
<reference evidence="1 2" key="1">
    <citation type="submission" date="2016-04" db="EMBL/GenBank/DDBJ databases">
        <authorList>
            <person name="Evans L.H."/>
            <person name="Alamgir A."/>
            <person name="Owens N."/>
            <person name="Weber N.D."/>
            <person name="Virtaneva K."/>
            <person name="Barbian K."/>
            <person name="Babar A."/>
            <person name="Rosenke K."/>
        </authorList>
    </citation>
    <scope>NUCLEOTIDE SEQUENCE [LARGE SCALE GENOMIC DNA]</scope>
    <source>
        <strain evidence="1 2">LMa1</strain>
    </source>
</reference>
<comment type="caution">
    <text evidence="1">The sequence shown here is derived from an EMBL/GenBank/DDBJ whole genome shotgun (WGS) entry which is preliminary data.</text>
</comment>
<accession>A0A1B7LDB7</accession>
<name>A0A1B7LDB7_9FIRM</name>
<evidence type="ECO:0000313" key="1">
    <source>
        <dbReference type="EMBL" id="OAT81103.1"/>
    </source>
</evidence>
<keyword evidence="2" id="KW-1185">Reference proteome</keyword>
<evidence type="ECO:0000313" key="2">
    <source>
        <dbReference type="Proteomes" id="UP000078532"/>
    </source>
</evidence>
<sequence length="169" mass="18306">MSYPSYQAMVEGTLDALVARLQTVQELKTVAITEPGKLDVGRMPAAYVMLDKDVIKRGTRFLEEHTLTVVVSVIRTVRGTAHGDVELVRGFQDGVALVGACYDALATDRTLSGTVKDLTITSVEYGRTPLDVGVVFWGELQMDIQTAYAPGQPTEGTLMQKVTSAGQIR</sequence>
<protein>
    <submittedName>
        <fullName evidence="1">Uncharacterized protein</fullName>
    </submittedName>
</protein>
<dbReference type="RefSeq" id="WP_066669126.1">
    <property type="nucleotide sequence ID" value="NZ_LYVF01000168.1"/>
</dbReference>
<dbReference type="STRING" id="1838280.A6M21_11870"/>
<dbReference type="AlphaFoldDB" id="A0A1B7LDB7"/>
<gene>
    <name evidence="1" type="ORF">A6M21_11870</name>
</gene>